<dbReference type="AlphaFoldDB" id="A0A446C741"/>
<evidence type="ECO:0000313" key="3">
    <source>
        <dbReference type="Proteomes" id="UP000289184"/>
    </source>
</evidence>
<evidence type="ECO:0000256" key="1">
    <source>
        <dbReference type="SAM" id="MobiDB-lite"/>
    </source>
</evidence>
<keyword evidence="3" id="KW-1185">Reference proteome</keyword>
<reference evidence="2 3" key="1">
    <citation type="submission" date="2018-07" db="EMBL/GenBank/DDBJ databases">
        <authorList>
            <person name="Peeters C."/>
        </authorList>
    </citation>
    <scope>NUCLEOTIDE SEQUENCE [LARGE SCALE GENOMIC DNA]</scope>
    <source>
        <strain evidence="2 3">LMG 3411</strain>
    </source>
</reference>
<protein>
    <submittedName>
        <fullName evidence="2">Uncharacterized protein</fullName>
    </submittedName>
</protein>
<accession>A0A446C741</accession>
<name>A0A446C741_9BURK</name>
<organism evidence="2 3">
    <name type="scientific">Achromobacter agilis</name>
    <dbReference type="NCBI Taxonomy" id="1353888"/>
    <lineage>
        <taxon>Bacteria</taxon>
        <taxon>Pseudomonadati</taxon>
        <taxon>Pseudomonadota</taxon>
        <taxon>Betaproteobacteria</taxon>
        <taxon>Burkholderiales</taxon>
        <taxon>Alcaligenaceae</taxon>
        <taxon>Achromobacter</taxon>
    </lineage>
</organism>
<proteinExistence type="predicted"/>
<feature type="region of interest" description="Disordered" evidence="1">
    <location>
        <begin position="1"/>
        <end position="37"/>
    </location>
</feature>
<sequence length="37" mass="3968">MKSRSEAQEYAGSDQAGQDGGRPPPRSPHMTEALHMG</sequence>
<gene>
    <name evidence="2" type="ORF">AGI3411_01255</name>
</gene>
<evidence type="ECO:0000313" key="2">
    <source>
        <dbReference type="EMBL" id="SSW63655.1"/>
    </source>
</evidence>
<dbReference type="EMBL" id="UFQB01000004">
    <property type="protein sequence ID" value="SSW63655.1"/>
    <property type="molecule type" value="Genomic_DNA"/>
</dbReference>
<dbReference type="Proteomes" id="UP000289184">
    <property type="component" value="Unassembled WGS sequence"/>
</dbReference>